<accession>A0ABW0W4Q8</accession>
<evidence type="ECO:0008006" key="4">
    <source>
        <dbReference type="Google" id="ProtNLM"/>
    </source>
</evidence>
<keyword evidence="1" id="KW-0812">Transmembrane</keyword>
<dbReference type="EMBL" id="JBHSOW010000102">
    <property type="protein sequence ID" value="MFC5652658.1"/>
    <property type="molecule type" value="Genomic_DNA"/>
</dbReference>
<comment type="caution">
    <text evidence="2">The sequence shown here is derived from an EMBL/GenBank/DDBJ whole genome shotgun (WGS) entry which is preliminary data.</text>
</comment>
<gene>
    <name evidence="2" type="ORF">ACFPYJ_26780</name>
</gene>
<keyword evidence="1" id="KW-0472">Membrane</keyword>
<evidence type="ECO:0000256" key="1">
    <source>
        <dbReference type="SAM" id="Phobius"/>
    </source>
</evidence>
<feature type="transmembrane region" description="Helical" evidence="1">
    <location>
        <begin position="28"/>
        <end position="58"/>
    </location>
</feature>
<name>A0ABW0W4Q8_9BACL</name>
<evidence type="ECO:0000313" key="3">
    <source>
        <dbReference type="Proteomes" id="UP001596047"/>
    </source>
</evidence>
<sequence>METSSRMAVDSSFVKPKKARSLQSGETLFGWLFVSPMLIGVFILVLLPIPATIALSFVDWKFMQGWGGIDLFFN</sequence>
<keyword evidence="1" id="KW-1133">Transmembrane helix</keyword>
<protein>
    <recommendedName>
        <fullName evidence="4">Sugar ABC transporter permease</fullName>
    </recommendedName>
</protein>
<dbReference type="Proteomes" id="UP001596047">
    <property type="component" value="Unassembled WGS sequence"/>
</dbReference>
<dbReference type="RefSeq" id="WP_379191303.1">
    <property type="nucleotide sequence ID" value="NZ_JBHSOW010000102.1"/>
</dbReference>
<organism evidence="2 3">
    <name type="scientific">Paenibacillus solisilvae</name>
    <dbReference type="NCBI Taxonomy" id="2486751"/>
    <lineage>
        <taxon>Bacteria</taxon>
        <taxon>Bacillati</taxon>
        <taxon>Bacillota</taxon>
        <taxon>Bacilli</taxon>
        <taxon>Bacillales</taxon>
        <taxon>Paenibacillaceae</taxon>
        <taxon>Paenibacillus</taxon>
    </lineage>
</organism>
<keyword evidence="3" id="KW-1185">Reference proteome</keyword>
<evidence type="ECO:0000313" key="2">
    <source>
        <dbReference type="EMBL" id="MFC5652658.1"/>
    </source>
</evidence>
<dbReference type="SUPFAM" id="SSF160964">
    <property type="entry name" value="MalF N-terminal region-like"/>
    <property type="match status" value="1"/>
</dbReference>
<reference evidence="3" key="1">
    <citation type="journal article" date="2019" name="Int. J. Syst. Evol. Microbiol.">
        <title>The Global Catalogue of Microorganisms (GCM) 10K type strain sequencing project: providing services to taxonomists for standard genome sequencing and annotation.</title>
        <authorList>
            <consortium name="The Broad Institute Genomics Platform"/>
            <consortium name="The Broad Institute Genome Sequencing Center for Infectious Disease"/>
            <person name="Wu L."/>
            <person name="Ma J."/>
        </authorList>
    </citation>
    <scope>NUCLEOTIDE SEQUENCE [LARGE SCALE GENOMIC DNA]</scope>
    <source>
        <strain evidence="3">CGMCC 1.3240</strain>
    </source>
</reference>
<proteinExistence type="predicted"/>